<reference evidence="2 3" key="1">
    <citation type="submission" date="2017-05" db="EMBL/GenBank/DDBJ databases">
        <authorList>
            <person name="Varghese N."/>
            <person name="Submissions S."/>
        </authorList>
    </citation>
    <scope>NUCLEOTIDE SEQUENCE [LARGE SCALE GENOMIC DNA]</scope>
    <source>
        <strain evidence="2 3">DSM 25457</strain>
    </source>
</reference>
<evidence type="ECO:0000256" key="1">
    <source>
        <dbReference type="SAM" id="MobiDB-lite"/>
    </source>
</evidence>
<proteinExistence type="predicted"/>
<dbReference type="RefSeq" id="WP_283430595.1">
    <property type="nucleotide sequence ID" value="NZ_FXUG01000001.1"/>
</dbReference>
<keyword evidence="3" id="KW-1185">Reference proteome</keyword>
<accession>A0ABY1PPV8</accession>
<protein>
    <submittedName>
        <fullName evidence="2">Uncharacterized protein</fullName>
    </submittedName>
</protein>
<gene>
    <name evidence="2" type="ORF">SAMN06265222_101356</name>
</gene>
<evidence type="ECO:0000313" key="3">
    <source>
        <dbReference type="Proteomes" id="UP001158067"/>
    </source>
</evidence>
<feature type="compositionally biased region" description="Polar residues" evidence="1">
    <location>
        <begin position="343"/>
        <end position="355"/>
    </location>
</feature>
<sequence length="480" mass="52298">MMRIRPLRFEVMEPRTPLAADVADYAAVLSGLVDLLSREAVDELPFSYSEQEPDTRPIDFASGLASAQESTSAENGLLLGNAAQLTVQMLSQDRESVSEFEPGVVYSLAVFMQDVRSSIPSGGDGGGVFQAVVDLEFSDNIQLLGDVQFGPAFGPARSVLSVDTTFLRGVGAIASQLQANGQSRQLLFEVPILISSSEIPTFVRAVPSASTSESVLLFDEDNPVPIQSIVAAVVDLIPAPTLDVQNSDAASASLPANSSAEHAIPPAFFFANASSLASGDGREATKGFRFVSITNRSINGFDPFETRRDLLRLGWNDKPNELRELDFPKTAAQNALGKKQTTDNESNTDPNNASEIDNELRSGLFYDERLFLEATLIEPWRSPLRLQFRIWSLDPKTAVREVAKPVPAQLSDRLIDIASILRPESKPKPERIAEQTDAAIAEILLPERRPDEVKLSQPIAFDLTELPPKFDDRDLQTVGE</sequence>
<dbReference type="EMBL" id="FXUG01000001">
    <property type="protein sequence ID" value="SMP39741.1"/>
    <property type="molecule type" value="Genomic_DNA"/>
</dbReference>
<name>A0ABY1PPV8_9BACT</name>
<dbReference type="Proteomes" id="UP001158067">
    <property type="component" value="Unassembled WGS sequence"/>
</dbReference>
<organism evidence="2 3">
    <name type="scientific">Neorhodopirellula lusitana</name>
    <dbReference type="NCBI Taxonomy" id="445327"/>
    <lineage>
        <taxon>Bacteria</taxon>
        <taxon>Pseudomonadati</taxon>
        <taxon>Planctomycetota</taxon>
        <taxon>Planctomycetia</taxon>
        <taxon>Pirellulales</taxon>
        <taxon>Pirellulaceae</taxon>
        <taxon>Neorhodopirellula</taxon>
    </lineage>
</organism>
<comment type="caution">
    <text evidence="2">The sequence shown here is derived from an EMBL/GenBank/DDBJ whole genome shotgun (WGS) entry which is preliminary data.</text>
</comment>
<evidence type="ECO:0000313" key="2">
    <source>
        <dbReference type="EMBL" id="SMP39741.1"/>
    </source>
</evidence>
<feature type="region of interest" description="Disordered" evidence="1">
    <location>
        <begin position="333"/>
        <end position="356"/>
    </location>
</feature>